<organism evidence="1 2">
    <name type="scientific">Marininema halotolerans</name>
    <dbReference type="NCBI Taxonomy" id="1155944"/>
    <lineage>
        <taxon>Bacteria</taxon>
        <taxon>Bacillati</taxon>
        <taxon>Bacillota</taxon>
        <taxon>Bacilli</taxon>
        <taxon>Bacillales</taxon>
        <taxon>Thermoactinomycetaceae</taxon>
        <taxon>Marininema</taxon>
    </lineage>
</organism>
<evidence type="ECO:0008006" key="3">
    <source>
        <dbReference type="Google" id="ProtNLM"/>
    </source>
</evidence>
<keyword evidence="2" id="KW-1185">Reference proteome</keyword>
<dbReference type="OrthoDB" id="20930at2"/>
<dbReference type="SUPFAM" id="SSF53335">
    <property type="entry name" value="S-adenosyl-L-methionine-dependent methyltransferases"/>
    <property type="match status" value="1"/>
</dbReference>
<dbReference type="Gene3D" id="3.40.50.150">
    <property type="entry name" value="Vaccinia Virus protein VP39"/>
    <property type="match status" value="1"/>
</dbReference>
<proteinExistence type="predicted"/>
<accession>A0A1I6RPX7</accession>
<dbReference type="EMBL" id="FPAA01000005">
    <property type="protein sequence ID" value="SFS66498.1"/>
    <property type="molecule type" value="Genomic_DNA"/>
</dbReference>
<name>A0A1I6RPX7_9BACL</name>
<protein>
    <recommendedName>
        <fullName evidence="3">Methyltransferase domain-containing protein</fullName>
    </recommendedName>
</protein>
<reference evidence="2" key="1">
    <citation type="submission" date="2016-10" db="EMBL/GenBank/DDBJ databases">
        <authorList>
            <person name="Varghese N."/>
            <person name="Submissions S."/>
        </authorList>
    </citation>
    <scope>NUCLEOTIDE SEQUENCE [LARGE SCALE GENOMIC DNA]</scope>
    <source>
        <strain evidence="2">DSM 45789</strain>
    </source>
</reference>
<dbReference type="Proteomes" id="UP000198660">
    <property type="component" value="Unassembled WGS sequence"/>
</dbReference>
<dbReference type="RefSeq" id="WP_091836595.1">
    <property type="nucleotide sequence ID" value="NZ_FPAA01000005.1"/>
</dbReference>
<sequence length="203" mass="23632">MKDIFTDIYQKNRWNGPDSVSGTGSSLAQTRVIIRLLPRILRQYHIHSMLDAPCGDFHWMKEVASHVPHYIGGDIVPGLIRQNQQRYTTRDCSFRLLDITRNRIPRVDLIFCRDCFVHFSFVHIKRALTNFKKSNARYLLTTTFPQRKQNSDQATGHHWRPINLQLAPFHFPPPLALINERCTEGHGRFIDKSLGLWKLANLS</sequence>
<evidence type="ECO:0000313" key="1">
    <source>
        <dbReference type="EMBL" id="SFS66498.1"/>
    </source>
</evidence>
<dbReference type="InterPro" id="IPR029063">
    <property type="entry name" value="SAM-dependent_MTases_sf"/>
</dbReference>
<gene>
    <name evidence="1" type="ORF">SAMN05444972_105256</name>
</gene>
<evidence type="ECO:0000313" key="2">
    <source>
        <dbReference type="Proteomes" id="UP000198660"/>
    </source>
</evidence>
<dbReference type="AlphaFoldDB" id="A0A1I6RPX7"/>